<evidence type="ECO:0000313" key="1">
    <source>
        <dbReference type="EMBL" id="VXA88061.1"/>
    </source>
</evidence>
<organism evidence="1 2">
    <name type="scientific">Aeromonas veronii</name>
    <dbReference type="NCBI Taxonomy" id="654"/>
    <lineage>
        <taxon>Bacteria</taxon>
        <taxon>Pseudomonadati</taxon>
        <taxon>Pseudomonadota</taxon>
        <taxon>Gammaproteobacteria</taxon>
        <taxon>Aeromonadales</taxon>
        <taxon>Aeromonadaceae</taxon>
        <taxon>Aeromonas</taxon>
    </lineage>
</organism>
<proteinExistence type="predicted"/>
<accession>A0A653LAD5</accession>
<reference evidence="1 2" key="1">
    <citation type="submission" date="2019-10" db="EMBL/GenBank/DDBJ databases">
        <authorList>
            <person name="Karimi E."/>
        </authorList>
    </citation>
    <scope>NUCLEOTIDE SEQUENCE [LARGE SCALE GENOMIC DNA]</scope>
    <source>
        <strain evidence="1">Aeromonas sp. 8C</strain>
    </source>
</reference>
<dbReference type="Proteomes" id="UP000439123">
    <property type="component" value="Unassembled WGS sequence"/>
</dbReference>
<protein>
    <submittedName>
        <fullName evidence="1">Uncharacterized protein</fullName>
    </submittedName>
</protein>
<sequence length="60" mass="6870">MVQIYLTGWRNALRQICRIPIVEISVGPGVNVYIRNVSINWQVCLFQPQLHSGNLPAKQH</sequence>
<dbReference type="AlphaFoldDB" id="A0A653LAD5"/>
<gene>
    <name evidence="1" type="ORF">AERO8C_50528</name>
</gene>
<dbReference type="EMBL" id="CABWLC010000018">
    <property type="protein sequence ID" value="VXA88061.1"/>
    <property type="molecule type" value="Genomic_DNA"/>
</dbReference>
<evidence type="ECO:0000313" key="2">
    <source>
        <dbReference type="Proteomes" id="UP000439123"/>
    </source>
</evidence>
<name>A0A653LAD5_AERVE</name>